<evidence type="ECO:0000313" key="1">
    <source>
        <dbReference type="EMBL" id="PZE17222.1"/>
    </source>
</evidence>
<gene>
    <name evidence="1" type="ORF">DNU06_08080</name>
</gene>
<name>A0A2W1NNK3_9FLAO</name>
<dbReference type="EMBL" id="QKSB01000004">
    <property type="protein sequence ID" value="PZE17222.1"/>
    <property type="molecule type" value="Genomic_DNA"/>
</dbReference>
<protein>
    <submittedName>
        <fullName evidence="1">Uncharacterized protein</fullName>
    </submittedName>
</protein>
<dbReference type="OrthoDB" id="770741at2"/>
<comment type="caution">
    <text evidence="1">The sequence shown here is derived from an EMBL/GenBank/DDBJ whole genome shotgun (WGS) entry which is preliminary data.</text>
</comment>
<proteinExistence type="predicted"/>
<dbReference type="PROSITE" id="PS51257">
    <property type="entry name" value="PROKAR_LIPOPROTEIN"/>
    <property type="match status" value="1"/>
</dbReference>
<dbReference type="Proteomes" id="UP000249248">
    <property type="component" value="Unassembled WGS sequence"/>
</dbReference>
<sequence>MKNFQHLFASLLVLSITSCRSENKADITPVLPAEISIQIPSDTTALIPAEENTKTTENKVRKVKSSVRANSLVSLKEIYIDSIEFIGYNDDFDYFLLTGKKNKRAIDFFYDWQWKKNGAYDFKSGDIIEVKWKMDTFWVAGDGERADFHEWVIDAKKLNKN</sequence>
<keyword evidence="2" id="KW-1185">Reference proteome</keyword>
<dbReference type="RefSeq" id="WP_111062747.1">
    <property type="nucleotide sequence ID" value="NZ_JBHUCU010000016.1"/>
</dbReference>
<accession>A0A2W1NNK3</accession>
<evidence type="ECO:0000313" key="2">
    <source>
        <dbReference type="Proteomes" id="UP000249248"/>
    </source>
</evidence>
<dbReference type="AlphaFoldDB" id="A0A2W1NNK3"/>
<reference evidence="1 2" key="1">
    <citation type="submission" date="2018-06" db="EMBL/GenBank/DDBJ databases">
        <title>The draft genome sequence of Crocinitomix sp. SM1701.</title>
        <authorList>
            <person name="Zhang X."/>
        </authorList>
    </citation>
    <scope>NUCLEOTIDE SEQUENCE [LARGE SCALE GENOMIC DNA]</scope>
    <source>
        <strain evidence="1 2">SM1701</strain>
    </source>
</reference>
<organism evidence="1 2">
    <name type="scientific">Putridiphycobacter roseus</name>
    <dbReference type="NCBI Taxonomy" id="2219161"/>
    <lineage>
        <taxon>Bacteria</taxon>
        <taxon>Pseudomonadati</taxon>
        <taxon>Bacteroidota</taxon>
        <taxon>Flavobacteriia</taxon>
        <taxon>Flavobacteriales</taxon>
        <taxon>Crocinitomicaceae</taxon>
        <taxon>Putridiphycobacter</taxon>
    </lineage>
</organism>